<evidence type="ECO:0000313" key="8">
    <source>
        <dbReference type="Proteomes" id="UP000028926"/>
    </source>
</evidence>
<comment type="subcellular location">
    <subcellularLocation>
        <location evidence="3">Cell membrane</location>
        <topology evidence="3">Peripheral membrane protein</topology>
        <orientation evidence="3">Cytoplasmic side</orientation>
    </subcellularLocation>
</comment>
<evidence type="ECO:0000256" key="1">
    <source>
        <dbReference type="ARBA" id="ARBA00007569"/>
    </source>
</evidence>
<proteinExistence type="inferred from homology"/>
<gene>
    <name evidence="3" type="primary">nuoC</name>
    <name evidence="7" type="ORF">ID47_03255</name>
</gene>
<comment type="similarity">
    <text evidence="1 3 4">Belongs to the complex I 30 kDa subunit family.</text>
</comment>
<dbReference type="EMBL" id="CP008941">
    <property type="protein sequence ID" value="AIK95967.1"/>
    <property type="molecule type" value="Genomic_DNA"/>
</dbReference>
<dbReference type="Pfam" id="PF00329">
    <property type="entry name" value="Complex1_30kDa"/>
    <property type="match status" value="1"/>
</dbReference>
<dbReference type="EC" id="7.1.1.-" evidence="3"/>
<keyword evidence="3 4" id="KW-1278">Translocase</keyword>
<dbReference type="HAMAP" id="MF_01357">
    <property type="entry name" value="NDH1_NuoC"/>
    <property type="match status" value="1"/>
</dbReference>
<dbReference type="PANTHER" id="PTHR10884:SF14">
    <property type="entry name" value="NADH DEHYDROGENASE [UBIQUINONE] IRON-SULFUR PROTEIN 3, MITOCHONDRIAL"/>
    <property type="match status" value="1"/>
</dbReference>
<dbReference type="NCBIfam" id="NF004730">
    <property type="entry name" value="PRK06074.1-1"/>
    <property type="match status" value="1"/>
</dbReference>
<evidence type="ECO:0000259" key="6">
    <source>
        <dbReference type="Pfam" id="PF00329"/>
    </source>
</evidence>
<protein>
    <recommendedName>
        <fullName evidence="3">NADH-quinone oxidoreductase subunit C</fullName>
        <ecNumber evidence="3">7.1.1.-</ecNumber>
    </recommendedName>
    <alternativeName>
        <fullName evidence="3">NADH dehydrogenase I subunit C</fullName>
    </alternativeName>
    <alternativeName>
        <fullName evidence="3">NDH-1 subunit C</fullName>
    </alternativeName>
</protein>
<dbReference type="SUPFAM" id="SSF143243">
    <property type="entry name" value="Nqo5-like"/>
    <property type="match status" value="1"/>
</dbReference>
<dbReference type="KEGG" id="paca:ID47_03255"/>
<dbReference type="InterPro" id="IPR001268">
    <property type="entry name" value="NADH_UbQ_OxRdtase_30kDa_su"/>
</dbReference>
<dbReference type="PROSITE" id="PS00542">
    <property type="entry name" value="COMPLEX1_30K"/>
    <property type="match status" value="1"/>
</dbReference>
<dbReference type="GO" id="GO:0048038">
    <property type="term" value="F:quinone binding"/>
    <property type="evidence" value="ECO:0007669"/>
    <property type="project" value="UniProtKB-KW"/>
</dbReference>
<dbReference type="GO" id="GO:0050136">
    <property type="term" value="F:NADH dehydrogenase (quinone) (non-electrogenic) activity"/>
    <property type="evidence" value="ECO:0007669"/>
    <property type="project" value="UniProtKB-UniRule"/>
</dbReference>
<dbReference type="Proteomes" id="UP000028926">
    <property type="component" value="Chromosome"/>
</dbReference>
<evidence type="ECO:0000256" key="5">
    <source>
        <dbReference type="RuleBase" id="RU003582"/>
    </source>
</evidence>
<keyword evidence="3 5" id="KW-0874">Quinone</keyword>
<comment type="catalytic activity">
    <reaction evidence="3 5">
        <text>a quinone + NADH + 5 H(+)(in) = a quinol + NAD(+) + 4 H(+)(out)</text>
        <dbReference type="Rhea" id="RHEA:57888"/>
        <dbReference type="ChEBI" id="CHEBI:15378"/>
        <dbReference type="ChEBI" id="CHEBI:24646"/>
        <dbReference type="ChEBI" id="CHEBI:57540"/>
        <dbReference type="ChEBI" id="CHEBI:57945"/>
        <dbReference type="ChEBI" id="CHEBI:132124"/>
    </reaction>
</comment>
<dbReference type="InterPro" id="IPR010218">
    <property type="entry name" value="NADH_DH_suC"/>
</dbReference>
<dbReference type="GO" id="GO:0005886">
    <property type="term" value="C:plasma membrane"/>
    <property type="evidence" value="ECO:0007669"/>
    <property type="project" value="UniProtKB-SubCell"/>
</dbReference>
<dbReference type="InterPro" id="IPR037232">
    <property type="entry name" value="NADH_quin_OxRdtase_su_C/D-like"/>
</dbReference>
<dbReference type="STRING" id="91604.ID47_03255"/>
<dbReference type="NCBIfam" id="NF004733">
    <property type="entry name" value="PRK06074.1-5"/>
    <property type="match status" value="1"/>
</dbReference>
<dbReference type="OrthoDB" id="9803286at2"/>
<dbReference type="RefSeq" id="WP_038463721.1">
    <property type="nucleotide sequence ID" value="NZ_CP008941.1"/>
</dbReference>
<dbReference type="GO" id="GO:0008137">
    <property type="term" value="F:NADH dehydrogenase (ubiquinone) activity"/>
    <property type="evidence" value="ECO:0007669"/>
    <property type="project" value="InterPro"/>
</dbReference>
<reference evidence="7 8" key="1">
    <citation type="submission" date="2014-07" db="EMBL/GenBank/DDBJ databases">
        <title>Comparative genomic insights into amoeba endosymbionts belonging to the families of Holosporaceae and Candidatus Midichloriaceae within Rickettsiales.</title>
        <authorList>
            <person name="Wang Z."/>
            <person name="Wu M."/>
        </authorList>
    </citation>
    <scope>NUCLEOTIDE SEQUENCE [LARGE SCALE GENOMIC DNA]</scope>
    <source>
        <strain evidence="7">PRA3</strain>
    </source>
</reference>
<name>A0A077AS23_9PROT</name>
<comment type="subunit">
    <text evidence="3">NDH-1 is composed of 14 different subunits. Subunits NuoB, C, D, E, F, and G constitute the peripheral sector of the complex.</text>
</comment>
<organism evidence="7 8">
    <name type="scientific">Candidatus Odyssella acanthamoebae</name>
    <dbReference type="NCBI Taxonomy" id="91604"/>
    <lineage>
        <taxon>Bacteria</taxon>
        <taxon>Pseudomonadati</taxon>
        <taxon>Pseudomonadota</taxon>
        <taxon>Alphaproteobacteria</taxon>
        <taxon>Holosporales</taxon>
        <taxon>Candidatus Paracaedibacteraceae</taxon>
        <taxon>Candidatus Odyssella</taxon>
    </lineage>
</organism>
<dbReference type="NCBIfam" id="TIGR01961">
    <property type="entry name" value="NuoC_fam"/>
    <property type="match status" value="1"/>
</dbReference>
<dbReference type="HOGENOM" id="CLU_042628_2_1_5"/>
<dbReference type="PANTHER" id="PTHR10884">
    <property type="entry name" value="NADH DEHYDROGENASE UBIQUINONE IRON-SULFUR PROTEIN 3"/>
    <property type="match status" value="1"/>
</dbReference>
<keyword evidence="3 4" id="KW-0520">NAD</keyword>
<keyword evidence="3" id="KW-1003">Cell membrane</keyword>
<evidence type="ECO:0000256" key="4">
    <source>
        <dbReference type="RuleBase" id="RU003456"/>
    </source>
</evidence>
<accession>A0A077AS23</accession>
<dbReference type="eggNOG" id="COG0852">
    <property type="taxonomic scope" value="Bacteria"/>
</dbReference>
<keyword evidence="2 3" id="KW-0813">Transport</keyword>
<dbReference type="InterPro" id="IPR020396">
    <property type="entry name" value="NADH_UbQ_OxRdtase_CS"/>
</dbReference>
<evidence type="ECO:0000313" key="7">
    <source>
        <dbReference type="EMBL" id="AIK95967.1"/>
    </source>
</evidence>
<keyword evidence="8" id="KW-1185">Reference proteome</keyword>
<keyword evidence="3" id="KW-0830">Ubiquinone</keyword>
<evidence type="ECO:0000256" key="2">
    <source>
        <dbReference type="ARBA" id="ARBA00022448"/>
    </source>
</evidence>
<dbReference type="AlphaFoldDB" id="A0A077AS23"/>
<feature type="domain" description="NADH:ubiquinone oxidoreductase 30kDa subunit" evidence="6">
    <location>
        <begin position="36"/>
        <end position="152"/>
    </location>
</feature>
<sequence>MEKLDHLTTVVQEALGPDLITAKLDKDELTIETYAGSIVRVLTILRDHPQCLFRLLLDVCGVDYPDDHKRFRVVYHLLSIQLNLRIRVKVALVDGMEIPSVTGVFNAANWYERETYDLYGIRFSDHPDLRRLLTDYEFDGHPLRKDFPLTGYVEVTYDDEKKKVVYNPVSLPQDFRNFDYLSPWEGMLHKNNPLPGDEKAKA</sequence>
<comment type="function">
    <text evidence="3">NDH-1 shuttles electrons from NADH, via FMN and iron-sulfur (Fe-S) centers, to quinones in the respiratory chain. The immediate electron acceptor for the enzyme in this species is believed to be ubiquinone. Couples the redox reaction to proton translocation (for every two electrons transferred, four hydrogen ions are translocated across the cytoplasmic membrane), and thus conserves the redox energy in a proton gradient.</text>
</comment>
<keyword evidence="7" id="KW-0560">Oxidoreductase</keyword>
<evidence type="ECO:0000256" key="3">
    <source>
        <dbReference type="HAMAP-Rule" id="MF_01357"/>
    </source>
</evidence>
<dbReference type="Gene3D" id="3.30.460.80">
    <property type="entry name" value="NADH:ubiquinone oxidoreductase, 30kDa subunit"/>
    <property type="match status" value="1"/>
</dbReference>
<keyword evidence="3" id="KW-0472">Membrane</keyword>